<gene>
    <name evidence="5" type="ORF">Lsha_0199</name>
</gene>
<dbReference type="NCBIfam" id="NF043022">
    <property type="entry name" value="T4SS_AnkG"/>
    <property type="match status" value="1"/>
</dbReference>
<evidence type="ECO:0000256" key="1">
    <source>
        <dbReference type="ARBA" id="ARBA00022737"/>
    </source>
</evidence>
<evidence type="ECO:0000256" key="2">
    <source>
        <dbReference type="ARBA" id="ARBA00023043"/>
    </source>
</evidence>
<dbReference type="AlphaFoldDB" id="A0A0W0ZAB6"/>
<name>A0A0W0ZAB6_9GAMM</name>
<evidence type="ECO:0000256" key="3">
    <source>
        <dbReference type="PROSITE-ProRule" id="PRU00023"/>
    </source>
</evidence>
<sequence>MHVVLLIIMCLSAAALITVLINTGLNALKRINKESLSHEAILNLLTQLGYSDDFEGVCYGFSLNWALAVAEGQEKEALFYQQVNLLRAHQSDLPSALARVEYKKQVQERLSPEEQIIETLPALCKKICTAQDPIMYKKTYGKLVWQPDITTILQTIDTDASSIRQIFYKTHTFSSRQEAVDYFELLKRIGIGSDVAVVISTATHAMGFKREGNSWLFLNINDLYQQQKDKPYFTFTSKQLVQELYRVSTAKPLSRRLTVNTDFIALKPNKQLSIALDNQFPVFPAGPRATYKEKVSFMALAAWQGDIATVKRCVSSGLSIFSRHQFSDDSPIFTAILQGRRDVVKAMMSPIQHHVNKHRKKDGTTLLHIACEHGGSGIVEDLLNVEGIEVNSRDKRGRTPLMYACRSDNVAMEERLFELLFEKGASLTMKDKDGLTALDHAHANKHRVAMRMINEKLHTVVPTPTPAPSAGYSPMSFFNRASSNTPLTRYNPSDTIPDLGSGRSTLQGTAPHSH</sequence>
<dbReference type="EMBL" id="LNYW01000009">
    <property type="protein sequence ID" value="KTD65838.1"/>
    <property type="molecule type" value="Genomic_DNA"/>
</dbReference>
<keyword evidence="2 3" id="KW-0040">ANK repeat</keyword>
<dbReference type="OrthoDB" id="5653232at2"/>
<dbReference type="PANTHER" id="PTHR24171:SF8">
    <property type="entry name" value="BRCA1-ASSOCIATED RING DOMAIN PROTEIN 1"/>
    <property type="match status" value="1"/>
</dbReference>
<dbReference type="PROSITE" id="PS50088">
    <property type="entry name" value="ANK_REPEAT"/>
    <property type="match status" value="2"/>
</dbReference>
<comment type="caution">
    <text evidence="5">The sequence shown here is derived from an EMBL/GenBank/DDBJ whole genome shotgun (WGS) entry which is preliminary data.</text>
</comment>
<proteinExistence type="predicted"/>
<feature type="repeat" description="ANK" evidence="3">
    <location>
        <begin position="396"/>
        <end position="432"/>
    </location>
</feature>
<reference evidence="5 6" key="1">
    <citation type="submission" date="2015-11" db="EMBL/GenBank/DDBJ databases">
        <title>Genomic analysis of 38 Legionella species identifies large and diverse effector repertoires.</title>
        <authorList>
            <person name="Burstein D."/>
            <person name="Amaro F."/>
            <person name="Zusman T."/>
            <person name="Lifshitz Z."/>
            <person name="Cohen O."/>
            <person name="Gilbert J.A."/>
            <person name="Pupko T."/>
            <person name="Shuman H.A."/>
            <person name="Segal G."/>
        </authorList>
    </citation>
    <scope>NUCLEOTIDE SEQUENCE [LARGE SCALE GENOMIC DNA]</scope>
    <source>
        <strain evidence="5 6">ATCC 49655</strain>
    </source>
</reference>
<feature type="compositionally biased region" description="Polar residues" evidence="4">
    <location>
        <begin position="502"/>
        <end position="514"/>
    </location>
</feature>
<keyword evidence="1" id="KW-0677">Repeat</keyword>
<evidence type="ECO:0000313" key="6">
    <source>
        <dbReference type="Proteomes" id="UP000054600"/>
    </source>
</evidence>
<evidence type="ECO:0000313" key="5">
    <source>
        <dbReference type="EMBL" id="KTD65838.1"/>
    </source>
</evidence>
<dbReference type="PANTHER" id="PTHR24171">
    <property type="entry name" value="ANKYRIN REPEAT DOMAIN-CONTAINING PROTEIN 39-RELATED"/>
    <property type="match status" value="1"/>
</dbReference>
<feature type="repeat" description="ANK" evidence="3">
    <location>
        <begin position="362"/>
        <end position="395"/>
    </location>
</feature>
<feature type="region of interest" description="Disordered" evidence="4">
    <location>
        <begin position="483"/>
        <end position="514"/>
    </location>
</feature>
<dbReference type="InterPro" id="IPR036770">
    <property type="entry name" value="Ankyrin_rpt-contain_sf"/>
</dbReference>
<dbReference type="GO" id="GO:0004842">
    <property type="term" value="F:ubiquitin-protein transferase activity"/>
    <property type="evidence" value="ECO:0007669"/>
    <property type="project" value="TreeGrafter"/>
</dbReference>
<organism evidence="5 6">
    <name type="scientific">Legionella shakespearei DSM 23087</name>
    <dbReference type="NCBI Taxonomy" id="1122169"/>
    <lineage>
        <taxon>Bacteria</taxon>
        <taxon>Pseudomonadati</taxon>
        <taxon>Pseudomonadota</taxon>
        <taxon>Gammaproteobacteria</taxon>
        <taxon>Legionellales</taxon>
        <taxon>Legionellaceae</taxon>
        <taxon>Legionella</taxon>
    </lineage>
</organism>
<keyword evidence="6" id="KW-1185">Reference proteome</keyword>
<dbReference type="PROSITE" id="PS50297">
    <property type="entry name" value="ANK_REP_REGION"/>
    <property type="match status" value="1"/>
</dbReference>
<dbReference type="SUPFAM" id="SSF48403">
    <property type="entry name" value="Ankyrin repeat"/>
    <property type="match status" value="1"/>
</dbReference>
<dbReference type="Gene3D" id="1.25.40.20">
    <property type="entry name" value="Ankyrin repeat-containing domain"/>
    <property type="match status" value="1"/>
</dbReference>
<dbReference type="STRING" id="1122169.Lsha_0199"/>
<dbReference type="Pfam" id="PF12796">
    <property type="entry name" value="Ank_2"/>
    <property type="match status" value="1"/>
</dbReference>
<accession>A0A0W0ZAB6</accession>
<evidence type="ECO:0000256" key="4">
    <source>
        <dbReference type="SAM" id="MobiDB-lite"/>
    </source>
</evidence>
<protein>
    <submittedName>
        <fullName evidence="5">Ankyrin repeat-containing protein</fullName>
    </submittedName>
</protein>
<feature type="compositionally biased region" description="Polar residues" evidence="4">
    <location>
        <begin position="483"/>
        <end position="494"/>
    </location>
</feature>
<dbReference type="eggNOG" id="COG0666">
    <property type="taxonomic scope" value="Bacteria"/>
</dbReference>
<dbReference type="SMART" id="SM00248">
    <property type="entry name" value="ANK"/>
    <property type="match status" value="4"/>
</dbReference>
<dbReference type="GO" id="GO:0085020">
    <property type="term" value="P:protein K6-linked ubiquitination"/>
    <property type="evidence" value="ECO:0007669"/>
    <property type="project" value="TreeGrafter"/>
</dbReference>
<dbReference type="Proteomes" id="UP000054600">
    <property type="component" value="Unassembled WGS sequence"/>
</dbReference>
<dbReference type="InterPro" id="IPR002110">
    <property type="entry name" value="Ankyrin_rpt"/>
</dbReference>
<dbReference type="PATRIC" id="fig|1122169.6.peg.220"/>
<dbReference type="RefSeq" id="WP_018577095.1">
    <property type="nucleotide sequence ID" value="NZ_KB892394.1"/>
</dbReference>